<proteinExistence type="predicted"/>
<dbReference type="OrthoDB" id="6631445at2759"/>
<name>A0A6G0VWF8_APHCR</name>
<evidence type="ECO:0000313" key="1">
    <source>
        <dbReference type="EMBL" id="KAF0711990.1"/>
    </source>
</evidence>
<organism evidence="1 2">
    <name type="scientific">Aphis craccivora</name>
    <name type="common">Cowpea aphid</name>
    <dbReference type="NCBI Taxonomy" id="307492"/>
    <lineage>
        <taxon>Eukaryota</taxon>
        <taxon>Metazoa</taxon>
        <taxon>Ecdysozoa</taxon>
        <taxon>Arthropoda</taxon>
        <taxon>Hexapoda</taxon>
        <taxon>Insecta</taxon>
        <taxon>Pterygota</taxon>
        <taxon>Neoptera</taxon>
        <taxon>Paraneoptera</taxon>
        <taxon>Hemiptera</taxon>
        <taxon>Sternorrhyncha</taxon>
        <taxon>Aphidomorpha</taxon>
        <taxon>Aphidoidea</taxon>
        <taxon>Aphididae</taxon>
        <taxon>Aphidini</taxon>
        <taxon>Aphis</taxon>
        <taxon>Aphis</taxon>
    </lineage>
</organism>
<gene>
    <name evidence="1" type="ORF">FWK35_00033289</name>
</gene>
<protein>
    <submittedName>
        <fullName evidence="1">ULP PROTEASE domain-containing protein</fullName>
    </submittedName>
</protein>
<keyword evidence="2" id="KW-1185">Reference proteome</keyword>
<dbReference type="GO" id="GO:0006508">
    <property type="term" value="P:proteolysis"/>
    <property type="evidence" value="ECO:0007669"/>
    <property type="project" value="UniProtKB-KW"/>
</dbReference>
<dbReference type="GO" id="GO:0008233">
    <property type="term" value="F:peptidase activity"/>
    <property type="evidence" value="ECO:0007669"/>
    <property type="project" value="UniProtKB-KW"/>
</dbReference>
<keyword evidence="1" id="KW-0378">Hydrolase</keyword>
<evidence type="ECO:0000313" key="2">
    <source>
        <dbReference type="Proteomes" id="UP000478052"/>
    </source>
</evidence>
<reference evidence="1 2" key="1">
    <citation type="submission" date="2019-08" db="EMBL/GenBank/DDBJ databases">
        <title>Whole genome of Aphis craccivora.</title>
        <authorList>
            <person name="Voronova N.V."/>
            <person name="Shulinski R.S."/>
            <person name="Bandarenka Y.V."/>
            <person name="Zhorov D.G."/>
            <person name="Warner D."/>
        </authorList>
    </citation>
    <scope>NUCLEOTIDE SEQUENCE [LARGE SCALE GENOMIC DNA]</scope>
    <source>
        <strain evidence="1">180601</strain>
        <tissue evidence="1">Whole Body</tissue>
    </source>
</reference>
<feature type="non-terminal residue" evidence="1">
    <location>
        <position position="1"/>
    </location>
</feature>
<dbReference type="EMBL" id="VUJU01011104">
    <property type="protein sequence ID" value="KAF0711990.1"/>
    <property type="molecule type" value="Genomic_DNA"/>
</dbReference>
<comment type="caution">
    <text evidence="1">The sequence shown here is derived from an EMBL/GenBank/DDBJ whole genome shotgun (WGS) entry which is preliminary data.</text>
</comment>
<dbReference type="AlphaFoldDB" id="A0A6G0VWF8"/>
<sequence>KARGGSCPPSPSLRAPLAHDIVAISQWLNAFKAFVLKHKLTWPVFTNIATDFSYAQMNALCIIGWNGVEEWFKIFSVILLSPYGTGHTKNAISAMRAKCNNKYQLPNELNNKGDDHSEEINKFLCESITTLWTPIMNNKVSNGIEIRQSNATVESWFKTVKQDILEGDRRFKCGRFLRLIRQRVTNVHKQMKYNIRKGKCTRVLDFDTKSKQSTTKKKRKRKISELSSLNHLDETKSWGKNKNNTNISNPSSTVLSQHCQCDNETGFTVDEPMNNDMVVHDLSKPLDDCLIKSVSTPGSYKSPFRRSAPAMNLHQNMLPTDLGYYKLIKMPKNKDFLVVKYSNIISCVLNSNVKTDLHCSEFDSLSGTNWVSSFVIDICLLSYAKNLSLENTHFFML</sequence>
<accession>A0A6G0VWF8</accession>
<dbReference type="Proteomes" id="UP000478052">
    <property type="component" value="Unassembled WGS sequence"/>
</dbReference>
<keyword evidence="1" id="KW-0645">Protease</keyword>